<dbReference type="Gene3D" id="1.20.1170.10">
    <property type="match status" value="2"/>
</dbReference>
<dbReference type="OrthoDB" id="4525800at2759"/>
<reference evidence="3" key="1">
    <citation type="journal article" date="2011" name="PLoS Genet.">
        <title>Genomic analysis of the necrotrophic fungal pathogens Sclerotinia sclerotiorum and Botrytis cinerea.</title>
        <authorList>
            <person name="Amselem J."/>
            <person name="Cuomo C.A."/>
            <person name="van Kan J.A."/>
            <person name="Viaud M."/>
            <person name="Benito E.P."/>
            <person name="Couloux A."/>
            <person name="Coutinho P.M."/>
            <person name="de Vries R.P."/>
            <person name="Dyer P.S."/>
            <person name="Fillinger S."/>
            <person name="Fournier E."/>
            <person name="Gout L."/>
            <person name="Hahn M."/>
            <person name="Kohn L."/>
            <person name="Lapalu N."/>
            <person name="Plummer K.M."/>
            <person name="Pradier J.M."/>
            <person name="Quevillon E."/>
            <person name="Sharon A."/>
            <person name="Simon A."/>
            <person name="ten Have A."/>
            <person name="Tudzynski B."/>
            <person name="Tudzynski P."/>
            <person name="Wincker P."/>
            <person name="Andrew M."/>
            <person name="Anthouard V."/>
            <person name="Beever R.E."/>
            <person name="Beffa R."/>
            <person name="Benoit I."/>
            <person name="Bouzid O."/>
            <person name="Brault B."/>
            <person name="Chen Z."/>
            <person name="Choquer M."/>
            <person name="Collemare J."/>
            <person name="Cotton P."/>
            <person name="Danchin E.G."/>
            <person name="Da Silva C."/>
            <person name="Gautier A."/>
            <person name="Giraud C."/>
            <person name="Giraud T."/>
            <person name="Gonzalez C."/>
            <person name="Grossetete S."/>
            <person name="Guldener U."/>
            <person name="Henrissat B."/>
            <person name="Howlett B.J."/>
            <person name="Kodira C."/>
            <person name="Kretschmer M."/>
            <person name="Lappartient A."/>
            <person name="Leroch M."/>
            <person name="Levis C."/>
            <person name="Mauceli E."/>
            <person name="Neuveglise C."/>
            <person name="Oeser B."/>
            <person name="Pearson M."/>
            <person name="Poulain J."/>
            <person name="Poussereau N."/>
            <person name="Quesneville H."/>
            <person name="Rascle C."/>
            <person name="Schumacher J."/>
            <person name="Segurens B."/>
            <person name="Sexton A."/>
            <person name="Silva E."/>
            <person name="Sirven C."/>
            <person name="Soanes D.M."/>
            <person name="Talbot N.J."/>
            <person name="Templeton M."/>
            <person name="Yandava C."/>
            <person name="Yarden O."/>
            <person name="Zeng Q."/>
            <person name="Rollins J.A."/>
            <person name="Lebrun M.H."/>
            <person name="Dickman M."/>
        </authorList>
    </citation>
    <scope>NUCLEOTIDE SEQUENCE [LARGE SCALE GENOMIC DNA]</scope>
    <source>
        <strain evidence="3">T4</strain>
    </source>
</reference>
<name>G2XUF2_BOTF4</name>
<dbReference type="InParanoid" id="G2XUF2"/>
<feature type="transmembrane region" description="Helical" evidence="1">
    <location>
        <begin position="1333"/>
        <end position="1353"/>
    </location>
</feature>
<evidence type="ECO:0000313" key="3">
    <source>
        <dbReference type="Proteomes" id="UP000008177"/>
    </source>
</evidence>
<keyword evidence="1" id="KW-0472">Membrane</keyword>
<organism evidence="2 3">
    <name type="scientific">Botryotinia fuckeliana (strain T4)</name>
    <name type="common">Noble rot fungus</name>
    <name type="synonym">Botrytis cinerea</name>
    <dbReference type="NCBI Taxonomy" id="999810"/>
    <lineage>
        <taxon>Eukaryota</taxon>
        <taxon>Fungi</taxon>
        <taxon>Dikarya</taxon>
        <taxon>Ascomycota</taxon>
        <taxon>Pezizomycotina</taxon>
        <taxon>Leotiomycetes</taxon>
        <taxon>Helotiales</taxon>
        <taxon>Sclerotiniaceae</taxon>
        <taxon>Botrytis</taxon>
    </lineage>
</organism>
<keyword evidence="1" id="KW-0812">Transmembrane</keyword>
<accession>G2XUF2</accession>
<dbReference type="HOGENOM" id="CLU_253065_0_0_1"/>
<evidence type="ECO:0000256" key="1">
    <source>
        <dbReference type="SAM" id="Phobius"/>
    </source>
</evidence>
<feature type="transmembrane region" description="Helical" evidence="1">
    <location>
        <begin position="661"/>
        <end position="681"/>
    </location>
</feature>
<proteinExistence type="predicted"/>
<sequence>MVAYCEICWKWLSSGMMNHVLGVYNAKVCIESPPKRPSASVCYPVPRAVCCFGCVCIWPFPDPMFSISHALAATDAVKLSIENAIQNGDFVTNHAEEVESRAAKHKALKTLDQAVDVVDSTLAKLRKNVAKRHGTTPVATTFRASKVSAPTKFFGRTATAAASSNDKVKDMIKTMSAEKGDAGNPTLANSVPTLTEMANKTAPIIDNFDSVLKKPYLDQFSAILNTVPVIGLKDQTIMYVNKTRNSIPLQPPIDQWAVFSSLPSGVTVGPDDKVHFFPYKGDFYMSIGKKVWYKKHREGVKGGIAGDPELAKAVDNWPYMYNNDWIHVGDQALPEDDLIAVMPYTVLSADHSAIEFHLILLNRDSTLQVLTGDSIKDTNEFANLSFKASQESASRPQWQLMTYWNDQLVGYDSEQNFWDLKPDFGGRSYTASDKTKLPEPISGLTATEQGPVAIRADGQLWKRLVEPPKNDDDPGSYSWKAWIKVDGVKNIGVASPGVLLDLNLLTSTLQSRYIETQTAVIPLMNKMRSFGMTHAVYLKSLNEAANTWINNPDDAAKQADAIKHGKGFVNHAMVWAKILGSAADSAKTPVNVMASQLKDVEAQLEILLTTLQTKLAGLKAALKVDEDYLSKLQAALWGSIAAMLLSIVVAVIGVTTMNPWVCAAAGALLAGGILGACLLATKMGEVAARISNTESQITTTQTAINELSTVVDSFQNISELYSTLNQFFGRMTLDAATLKDMDDATALQLGAEVLADTSSIDAAASMTEDITKACTAYLDVLSRQGIKLPTVEFAALNAVPHPVRLMAKARSTDDRFHDTVDSAQAALSEGRHEDYFKTIQRAAVLHEASLSMEHFAQVSTGIWADIPALTNAGAMWAGLNKHLGANSSAIPLFVVSSSIAGANEVEGSLNECRPQVISLMRQTLQLAEVSQSWAEKYPTLPEDAQKLEAQKYQDEAIKACQAAENSSAKANNAFIDLNNKAQAFQRSLDSQIGARKGQINAANANANALKRNLSPPWYVYLGGLVTIGVWMATETAKINDQLNSTVDHLNSMISELTSAKSSGINFDGESLTWQDMVQNVSHDMFFIYNILTGVEGQLMEDPNLYASYIKVEWSQLAENANNVLTILGAHSPATLFTVQGSGLKKLRAVSRSTSTGDKKKLIASVSSSGKLGSTLATQSKQCQDAFKQINIVLGLPWIQDVVGYWDDTKTSKATLFDITANLKREYAHMIGMEYDTVQKLYSLSILQSARAQNVQNGKLPMNVFINYTLTSLCAALKSAQSTSQKFKDSAKDFENIVSIISKNIDDISSKIAGLDTKIDEANKTLRDKIIGEIADVIAIAFATGALLVALGVFGPVGAAVALGTKISATATLTAASIKLILDSLSIDDIVKTIEALKATRKDLQTSKENLTKVKPFFTNIAQGVDALTDTVTDMATTLQNVNDNIDIWKEVALTKDDVAEIQKSWDEVKDDCLVWMDMVHGQGINPVTMSVAI</sequence>
<keyword evidence="1" id="KW-1133">Transmembrane helix</keyword>
<dbReference type="EMBL" id="FQ790270">
    <property type="protein sequence ID" value="CCD44122.1"/>
    <property type="molecule type" value="Genomic_DNA"/>
</dbReference>
<feature type="transmembrane region" description="Helical" evidence="1">
    <location>
        <begin position="634"/>
        <end position="654"/>
    </location>
</feature>
<dbReference type="eggNOG" id="ENOG502SKIM">
    <property type="taxonomic scope" value="Eukaryota"/>
</dbReference>
<dbReference type="SUPFAM" id="SSF58100">
    <property type="entry name" value="Bacterial hemolysins"/>
    <property type="match status" value="3"/>
</dbReference>
<protein>
    <submittedName>
        <fullName evidence="2">Uncharacterized protein</fullName>
    </submittedName>
</protein>
<dbReference type="Proteomes" id="UP000008177">
    <property type="component" value="Unplaced contigs"/>
</dbReference>
<gene>
    <name evidence="2" type="ORF">BofuT4_P057020.1</name>
</gene>
<evidence type="ECO:0000313" key="2">
    <source>
        <dbReference type="EMBL" id="CCD44122.1"/>
    </source>
</evidence>